<organism evidence="4 5">
    <name type="scientific">Streptomyces achromogenes</name>
    <dbReference type="NCBI Taxonomy" id="67255"/>
    <lineage>
        <taxon>Bacteria</taxon>
        <taxon>Bacillati</taxon>
        <taxon>Actinomycetota</taxon>
        <taxon>Actinomycetes</taxon>
        <taxon>Kitasatosporales</taxon>
        <taxon>Streptomycetaceae</taxon>
        <taxon>Streptomyces</taxon>
    </lineage>
</organism>
<evidence type="ECO:0000256" key="1">
    <source>
        <dbReference type="HAMAP-Rule" id="MF_00612"/>
    </source>
</evidence>
<dbReference type="SUPFAM" id="SSF54427">
    <property type="entry name" value="NTF2-like"/>
    <property type="match status" value="1"/>
</dbReference>
<name>A0ABU0PWK7_STRAH</name>
<dbReference type="Proteomes" id="UP001243364">
    <property type="component" value="Unassembled WGS sequence"/>
</dbReference>
<dbReference type="PANTHER" id="PTHR33747">
    <property type="entry name" value="UPF0225 PROTEIN SCO1677"/>
    <property type="match status" value="1"/>
</dbReference>
<reference evidence="4 5" key="1">
    <citation type="submission" date="2023-07" db="EMBL/GenBank/DDBJ databases">
        <title>Comparative genomics of wheat-associated soil bacteria to identify genetic determinants of phenazine resistance.</title>
        <authorList>
            <person name="Mouncey N."/>
        </authorList>
    </citation>
    <scope>NUCLEOTIDE SEQUENCE [LARGE SCALE GENOMIC DNA]</scope>
    <source>
        <strain evidence="4 5">W4I19-2</strain>
    </source>
</reference>
<comment type="similarity">
    <text evidence="1">Belongs to the UPF0225 family.</text>
</comment>
<accession>A0ABU0PWK7</accession>
<protein>
    <recommendedName>
        <fullName evidence="1">UPF0225 protein QFZ56_001730</fullName>
    </recommendedName>
</protein>
<sequence>MQAVAQALRPSRGVTGTGGRPGTMNRMARRSARPRQRASAAVPATPAVPADCPCGLSAPYEACCGRYHAGAGAAPTAEALMRSRYSAFVMGEAGYLLRTWHPRTRPERLELDPGTRWTGLEILSVSDGSAFHPTGTVEFRASYRGGSLHERSRFERVDGAWAYVDGDFPE</sequence>
<dbReference type="EMBL" id="JAUSYA010000001">
    <property type="protein sequence ID" value="MDQ0682767.1"/>
    <property type="molecule type" value="Genomic_DNA"/>
</dbReference>
<evidence type="ECO:0000256" key="2">
    <source>
        <dbReference type="SAM" id="MobiDB-lite"/>
    </source>
</evidence>
<feature type="region of interest" description="Disordered" evidence="2">
    <location>
        <begin position="1"/>
        <end position="45"/>
    </location>
</feature>
<evidence type="ECO:0000259" key="3">
    <source>
        <dbReference type="Pfam" id="PF17775"/>
    </source>
</evidence>
<dbReference type="InterPro" id="IPR023006">
    <property type="entry name" value="YchJ-like"/>
</dbReference>
<comment type="caution">
    <text evidence="4">The sequence shown here is derived from an EMBL/GenBank/DDBJ whole genome shotgun (WGS) entry which is preliminary data.</text>
</comment>
<evidence type="ECO:0000313" key="5">
    <source>
        <dbReference type="Proteomes" id="UP001243364"/>
    </source>
</evidence>
<proteinExistence type="inferred from homology"/>
<dbReference type="Pfam" id="PF17775">
    <property type="entry name" value="YchJ_M-like"/>
    <property type="match status" value="1"/>
</dbReference>
<keyword evidence="5" id="KW-1185">Reference proteome</keyword>
<dbReference type="PANTHER" id="PTHR33747:SF1">
    <property type="entry name" value="ADENYLATE CYCLASE-ASSOCIATED CAP C-TERMINAL DOMAIN-CONTAINING PROTEIN"/>
    <property type="match status" value="1"/>
</dbReference>
<dbReference type="Gene3D" id="3.10.450.50">
    <property type="match status" value="1"/>
</dbReference>
<evidence type="ECO:0000313" key="4">
    <source>
        <dbReference type="EMBL" id="MDQ0682767.1"/>
    </source>
</evidence>
<dbReference type="InterPro" id="IPR048469">
    <property type="entry name" value="YchJ-like_M"/>
</dbReference>
<gene>
    <name evidence="4" type="ORF">QFZ56_001730</name>
</gene>
<feature type="compositionally biased region" description="Basic residues" evidence="2">
    <location>
        <begin position="27"/>
        <end position="36"/>
    </location>
</feature>
<dbReference type="InterPro" id="IPR032710">
    <property type="entry name" value="NTF2-like_dom_sf"/>
</dbReference>
<feature type="domain" description="YchJ-like middle NTF2-like" evidence="3">
    <location>
        <begin position="76"/>
        <end position="166"/>
    </location>
</feature>
<dbReference type="HAMAP" id="MF_00612">
    <property type="entry name" value="UPF0225"/>
    <property type="match status" value="1"/>
</dbReference>